<dbReference type="AlphaFoldDB" id="A0A8S1F094"/>
<evidence type="ECO:0000256" key="1">
    <source>
        <dbReference type="ARBA" id="ARBA00008344"/>
    </source>
</evidence>
<dbReference type="Gene3D" id="3.40.50.300">
    <property type="entry name" value="P-loop containing nucleotide triphosphate hydrolases"/>
    <property type="match status" value="1"/>
</dbReference>
<name>A0A8S1F094_9PELO</name>
<protein>
    <recommendedName>
        <fullName evidence="2">small monomeric GTPase</fullName>
        <ecNumber evidence="2">3.6.5.2</ecNumber>
    </recommendedName>
</protein>
<dbReference type="SMART" id="SM00175">
    <property type="entry name" value="RAB"/>
    <property type="match status" value="1"/>
</dbReference>
<dbReference type="PANTHER" id="PTHR45704">
    <property type="entry name" value="RAS-LIKE FAMILY MEMBER 11"/>
    <property type="match status" value="1"/>
</dbReference>
<dbReference type="SMART" id="SM00174">
    <property type="entry name" value="RHO"/>
    <property type="match status" value="1"/>
</dbReference>
<dbReference type="OrthoDB" id="265044at2759"/>
<dbReference type="InterPro" id="IPR013083">
    <property type="entry name" value="Znf_RING/FYVE/PHD"/>
</dbReference>
<accession>A0A8S1F094</accession>
<dbReference type="PROSITE" id="PS51421">
    <property type="entry name" value="RAS"/>
    <property type="match status" value="1"/>
</dbReference>
<dbReference type="SUPFAM" id="SSF57850">
    <property type="entry name" value="RING/U-box"/>
    <property type="match status" value="1"/>
</dbReference>
<keyword evidence="3" id="KW-0378">Hydrolase</keyword>
<dbReference type="Pfam" id="PF00071">
    <property type="entry name" value="Ras"/>
    <property type="match status" value="1"/>
</dbReference>
<dbReference type="SUPFAM" id="SSF52540">
    <property type="entry name" value="P-loop containing nucleoside triphosphate hydrolases"/>
    <property type="match status" value="1"/>
</dbReference>
<sequence length="321" mass="35816">MSKCSSRQSHSDYCSVYSSDEESTSSPPPPPPPIVGAIPAGVCPHCHKIFEQPVTLQCGHSLCRACCDALLRSSSDAIQRPTTRPRMGVSSWVSSSRRHHHHHTINRTPACLVCGAAASPSPPIPNLELDNFLRNIKSVRWCLDEPRQRKWEDEGVAIHECKIAVVGARGVGKTCLARVQYGNEIMFPDLSDDGDDSDSYIIDIIDGMDVNKSFTAAHGIIVVYSIADRSTFYEACEIYRRLENGREHNQPLVLVGSKKDKEKRREVTSSEGQQLARAFGCPFYEVSAKRNDSVHEMFTDIVTMIQKQQNSFRLNLEQTLQ</sequence>
<comment type="catalytic activity">
    <reaction evidence="4">
        <text>GTP + H2O = GDP + phosphate + H(+)</text>
        <dbReference type="Rhea" id="RHEA:19669"/>
        <dbReference type="ChEBI" id="CHEBI:15377"/>
        <dbReference type="ChEBI" id="CHEBI:15378"/>
        <dbReference type="ChEBI" id="CHEBI:37565"/>
        <dbReference type="ChEBI" id="CHEBI:43474"/>
        <dbReference type="ChEBI" id="CHEBI:58189"/>
        <dbReference type="EC" id="3.6.5.2"/>
    </reaction>
</comment>
<evidence type="ECO:0000256" key="2">
    <source>
        <dbReference type="ARBA" id="ARBA00011984"/>
    </source>
</evidence>
<comment type="caution">
    <text evidence="6">The sequence shown here is derived from an EMBL/GenBank/DDBJ whole genome shotgun (WGS) entry which is preliminary data.</text>
</comment>
<evidence type="ECO:0000313" key="6">
    <source>
        <dbReference type="EMBL" id="CAB3409409.1"/>
    </source>
</evidence>
<dbReference type="Pfam" id="PF15227">
    <property type="entry name" value="zf-C3HC4_4"/>
    <property type="match status" value="1"/>
</dbReference>
<dbReference type="InterPro" id="IPR027417">
    <property type="entry name" value="P-loop_NTPase"/>
</dbReference>
<evidence type="ECO:0000256" key="4">
    <source>
        <dbReference type="ARBA" id="ARBA00048098"/>
    </source>
</evidence>
<reference evidence="6 7" key="1">
    <citation type="submission" date="2020-04" db="EMBL/GenBank/DDBJ databases">
        <authorList>
            <person name="Laetsch R D."/>
            <person name="Stevens L."/>
            <person name="Kumar S."/>
            <person name="Blaxter L. M."/>
        </authorList>
    </citation>
    <scope>NUCLEOTIDE SEQUENCE [LARGE SCALE GENOMIC DNA]</scope>
</reference>
<evidence type="ECO:0000313" key="7">
    <source>
        <dbReference type="Proteomes" id="UP000494206"/>
    </source>
</evidence>
<dbReference type="InterPro" id="IPR001806">
    <property type="entry name" value="Small_GTPase"/>
</dbReference>
<feature type="region of interest" description="Disordered" evidence="5">
    <location>
        <begin position="1"/>
        <end position="33"/>
    </location>
</feature>
<dbReference type="EC" id="3.6.5.2" evidence="2"/>
<feature type="compositionally biased region" description="Polar residues" evidence="5">
    <location>
        <begin position="1"/>
        <end position="12"/>
    </location>
</feature>
<dbReference type="Proteomes" id="UP000494206">
    <property type="component" value="Unassembled WGS sequence"/>
</dbReference>
<dbReference type="InterPro" id="IPR051065">
    <property type="entry name" value="Ras-related_GTPase"/>
</dbReference>
<gene>
    <name evidence="6" type="ORF">CBOVIS_LOCUS11064</name>
</gene>
<dbReference type="SMART" id="SM00173">
    <property type="entry name" value="RAS"/>
    <property type="match status" value="1"/>
</dbReference>
<evidence type="ECO:0000256" key="3">
    <source>
        <dbReference type="ARBA" id="ARBA00022801"/>
    </source>
</evidence>
<comment type="similarity">
    <text evidence="1">Belongs to the small GTPase superfamily. Ras family.</text>
</comment>
<dbReference type="GO" id="GO:0003925">
    <property type="term" value="F:G protein activity"/>
    <property type="evidence" value="ECO:0007669"/>
    <property type="project" value="UniProtKB-EC"/>
</dbReference>
<dbReference type="EMBL" id="CADEPM010000008">
    <property type="protein sequence ID" value="CAB3409409.1"/>
    <property type="molecule type" value="Genomic_DNA"/>
</dbReference>
<dbReference type="GO" id="GO:0005525">
    <property type="term" value="F:GTP binding"/>
    <property type="evidence" value="ECO:0007669"/>
    <property type="project" value="InterPro"/>
</dbReference>
<dbReference type="PRINTS" id="PR00449">
    <property type="entry name" value="RASTRNSFRMNG"/>
</dbReference>
<proteinExistence type="inferred from homology"/>
<organism evidence="6 7">
    <name type="scientific">Caenorhabditis bovis</name>
    <dbReference type="NCBI Taxonomy" id="2654633"/>
    <lineage>
        <taxon>Eukaryota</taxon>
        <taxon>Metazoa</taxon>
        <taxon>Ecdysozoa</taxon>
        <taxon>Nematoda</taxon>
        <taxon>Chromadorea</taxon>
        <taxon>Rhabditida</taxon>
        <taxon>Rhabditina</taxon>
        <taxon>Rhabditomorpha</taxon>
        <taxon>Rhabditoidea</taxon>
        <taxon>Rhabditidae</taxon>
        <taxon>Peloderinae</taxon>
        <taxon>Caenorhabditis</taxon>
    </lineage>
</organism>
<dbReference type="Gene3D" id="3.30.40.10">
    <property type="entry name" value="Zinc/RING finger domain, C3HC4 (zinc finger)"/>
    <property type="match status" value="1"/>
</dbReference>
<dbReference type="PROSITE" id="PS51419">
    <property type="entry name" value="RAB"/>
    <property type="match status" value="1"/>
</dbReference>
<keyword evidence="7" id="KW-1185">Reference proteome</keyword>
<evidence type="ECO:0000256" key="5">
    <source>
        <dbReference type="SAM" id="MobiDB-lite"/>
    </source>
</evidence>